<evidence type="ECO:0000313" key="2">
    <source>
        <dbReference type="EMBL" id="WLD58519.1"/>
    </source>
</evidence>
<dbReference type="EMBL" id="CP101717">
    <property type="protein sequence ID" value="WLD58519.1"/>
    <property type="molecule type" value="Genomic_DNA"/>
</dbReference>
<dbReference type="RefSeq" id="WP_304995804.1">
    <property type="nucleotide sequence ID" value="NZ_CP101717.1"/>
</dbReference>
<feature type="domain" description="PIN" evidence="1">
    <location>
        <begin position="35"/>
        <end position="146"/>
    </location>
</feature>
<reference evidence="2" key="1">
    <citation type="submission" date="2022-07" db="EMBL/GenBank/DDBJ databases">
        <title>Complete genome sequence of Salinispirillum sp. LH10-3-1 capable of multiple carbohydrate inversion isolated from a soda lake.</title>
        <authorList>
            <person name="Liu J."/>
            <person name="Zhai Y."/>
            <person name="Zhang H."/>
            <person name="Yang H."/>
            <person name="Qu J."/>
            <person name="Li J."/>
        </authorList>
    </citation>
    <scope>NUCLEOTIDE SEQUENCE</scope>
    <source>
        <strain evidence="2">LH 10-3-1</strain>
    </source>
</reference>
<dbReference type="InterPro" id="IPR002716">
    <property type="entry name" value="PIN_dom"/>
</dbReference>
<dbReference type="AlphaFoldDB" id="A0AB38YGK4"/>
<gene>
    <name evidence="2" type="ORF">NFC81_01680</name>
</gene>
<dbReference type="Gene3D" id="3.40.50.1010">
    <property type="entry name" value="5'-nuclease"/>
    <property type="match status" value="1"/>
</dbReference>
<accession>A0AB38YGK4</accession>
<dbReference type="Pfam" id="PF01850">
    <property type="entry name" value="PIN"/>
    <property type="match status" value="1"/>
</dbReference>
<proteinExistence type="predicted"/>
<protein>
    <submittedName>
        <fullName evidence="2">PIN domain-containing protein</fullName>
    </submittedName>
</protein>
<name>A0AB38YGK4_9GAMM</name>
<dbReference type="SUPFAM" id="SSF88723">
    <property type="entry name" value="PIN domain-like"/>
    <property type="match status" value="1"/>
</dbReference>
<dbReference type="InterPro" id="IPR029060">
    <property type="entry name" value="PIN-like_dom_sf"/>
</dbReference>
<sequence>MRLLLDNNVLIQILAPTVTGLADPKTKTELDRLSDRAAAFVSQVESQKAVMVIPTPVLAEFLMGVDVEKYQEYLDAMNSHACFQLVDFDTAAAIECAQLPSRQELAQLSPEQNASKLKFDRQIVSIALAATVDEVWSHDESLRKIALTKGLTVKSLADVEPQPVQMAFPSYDT</sequence>
<organism evidence="2">
    <name type="scientific">Salinispirillum sp. LH 10-3-1</name>
    <dbReference type="NCBI Taxonomy" id="2952525"/>
    <lineage>
        <taxon>Bacteria</taxon>
        <taxon>Pseudomonadati</taxon>
        <taxon>Pseudomonadota</taxon>
        <taxon>Gammaproteobacteria</taxon>
        <taxon>Oceanospirillales</taxon>
        <taxon>Saccharospirillaceae</taxon>
        <taxon>Salinispirillum</taxon>
    </lineage>
</organism>
<evidence type="ECO:0000259" key="1">
    <source>
        <dbReference type="Pfam" id="PF01850"/>
    </source>
</evidence>